<keyword evidence="2" id="KW-0812">Transmembrane</keyword>
<keyword evidence="2" id="KW-1133">Transmembrane helix</keyword>
<evidence type="ECO:0000256" key="2">
    <source>
        <dbReference type="SAM" id="Phobius"/>
    </source>
</evidence>
<proteinExistence type="predicted"/>
<dbReference type="AlphaFoldDB" id="A0A2L0EIW9"/>
<feature type="compositionally biased region" description="Basic and acidic residues" evidence="1">
    <location>
        <begin position="74"/>
        <end position="83"/>
    </location>
</feature>
<evidence type="ECO:0000313" key="3">
    <source>
        <dbReference type="EMBL" id="AUX39227.1"/>
    </source>
</evidence>
<gene>
    <name evidence="3" type="ORF">SOCE26_006110</name>
</gene>
<feature type="transmembrane region" description="Helical" evidence="2">
    <location>
        <begin position="7"/>
        <end position="23"/>
    </location>
</feature>
<accession>A0A2L0EIW9</accession>
<dbReference type="RefSeq" id="WP_104977224.1">
    <property type="nucleotide sequence ID" value="NZ_CP012673.1"/>
</dbReference>
<dbReference type="EMBL" id="CP012673">
    <property type="protein sequence ID" value="AUX39227.1"/>
    <property type="molecule type" value="Genomic_DNA"/>
</dbReference>
<evidence type="ECO:0000313" key="4">
    <source>
        <dbReference type="Proteomes" id="UP000238348"/>
    </source>
</evidence>
<evidence type="ECO:0000256" key="1">
    <source>
        <dbReference type="SAM" id="MobiDB-lite"/>
    </source>
</evidence>
<feature type="compositionally biased region" description="Low complexity" evidence="1">
    <location>
        <begin position="61"/>
        <end position="73"/>
    </location>
</feature>
<name>A0A2L0EIW9_SORCE</name>
<dbReference type="PROSITE" id="PS51257">
    <property type="entry name" value="PROKAR_LIPOPROTEIN"/>
    <property type="match status" value="1"/>
</dbReference>
<dbReference type="Proteomes" id="UP000238348">
    <property type="component" value="Chromosome"/>
</dbReference>
<feature type="region of interest" description="Disordered" evidence="1">
    <location>
        <begin position="50"/>
        <end position="83"/>
    </location>
</feature>
<feature type="transmembrane region" description="Helical" evidence="2">
    <location>
        <begin position="29"/>
        <end position="46"/>
    </location>
</feature>
<keyword evidence="2" id="KW-0472">Membrane</keyword>
<sequence length="83" mass="8627">MPDAEERLTLAICAFVAGCILLAPREWVSAGLAIALSLALLAWHVVRQRAGTPPTHPAPPAHAAAGAQRFPGGEPRDEPGEPS</sequence>
<reference evidence="3 4" key="1">
    <citation type="submission" date="2015-09" db="EMBL/GenBank/DDBJ databases">
        <title>Sorangium comparison.</title>
        <authorList>
            <person name="Zaburannyi N."/>
            <person name="Bunk B."/>
            <person name="Overmann J."/>
            <person name="Mueller R."/>
        </authorList>
    </citation>
    <scope>NUCLEOTIDE SEQUENCE [LARGE SCALE GENOMIC DNA]</scope>
    <source>
        <strain evidence="3 4">So ce26</strain>
    </source>
</reference>
<organism evidence="3 4">
    <name type="scientific">Sorangium cellulosum</name>
    <name type="common">Polyangium cellulosum</name>
    <dbReference type="NCBI Taxonomy" id="56"/>
    <lineage>
        <taxon>Bacteria</taxon>
        <taxon>Pseudomonadati</taxon>
        <taxon>Myxococcota</taxon>
        <taxon>Polyangia</taxon>
        <taxon>Polyangiales</taxon>
        <taxon>Polyangiaceae</taxon>
        <taxon>Sorangium</taxon>
    </lineage>
</organism>
<protein>
    <submittedName>
        <fullName evidence="3">Uncharacterized protein</fullName>
    </submittedName>
</protein>